<gene>
    <name evidence="2" type="ORF">F3L20_18065</name>
</gene>
<dbReference type="EMBL" id="CP043959">
    <property type="protein sequence ID" value="QER87521.1"/>
    <property type="molecule type" value="Genomic_DNA"/>
</dbReference>
<feature type="signal peptide" evidence="1">
    <location>
        <begin position="1"/>
        <end position="29"/>
    </location>
</feature>
<reference evidence="2 3" key="1">
    <citation type="submission" date="2019-09" db="EMBL/GenBank/DDBJ databases">
        <title>Draft genome sequence of the Ebosin-producing strain Streptomyces sp. 139.</title>
        <authorList>
            <person name="Ai L."/>
            <person name="Geng M."/>
            <person name="Ma M."/>
            <person name="Bai L."/>
        </authorList>
    </citation>
    <scope>NUCLEOTIDE SEQUENCE [LARGE SCALE GENOMIC DNA]</scope>
    <source>
        <strain evidence="2 3">139</strain>
    </source>
</reference>
<keyword evidence="1" id="KW-0732">Signal</keyword>
<protein>
    <submittedName>
        <fullName evidence="2">Uncharacterized protein</fullName>
    </submittedName>
</protein>
<proteinExistence type="predicted"/>
<organism evidence="2 3">
    <name type="scientific">Streptomyces tendae</name>
    <dbReference type="NCBI Taxonomy" id="1932"/>
    <lineage>
        <taxon>Bacteria</taxon>
        <taxon>Bacillati</taxon>
        <taxon>Actinomycetota</taxon>
        <taxon>Actinomycetes</taxon>
        <taxon>Kitasatosporales</taxon>
        <taxon>Streptomycetaceae</taxon>
        <taxon>Streptomyces</taxon>
    </lineage>
</organism>
<keyword evidence="3" id="KW-1185">Reference proteome</keyword>
<evidence type="ECO:0000256" key="1">
    <source>
        <dbReference type="SAM" id="SignalP"/>
    </source>
</evidence>
<evidence type="ECO:0000313" key="2">
    <source>
        <dbReference type="EMBL" id="QER87521.1"/>
    </source>
</evidence>
<name>A0ABX5ZSH4_STRTE</name>
<accession>A0ABX5ZSH4</accession>
<dbReference type="RefSeq" id="WP_150155249.1">
    <property type="nucleotide sequence ID" value="NZ_CP043959.1"/>
</dbReference>
<dbReference type="Proteomes" id="UP000324308">
    <property type="component" value="Chromosome"/>
</dbReference>
<sequence length="121" mass="12296">MTRLRKAAALVTGAAAVLLTVAAAPQAGATDWRPGVTFYTGAQQGGAAMSADLDAVGCRELPAPAASYLAVSDRNVDVFFNPGCRTGAPGGTGDLAYRTGTLNAGDFPYPAVSYRVRADAD</sequence>
<feature type="chain" id="PRO_5047112671" evidence="1">
    <location>
        <begin position="30"/>
        <end position="121"/>
    </location>
</feature>
<evidence type="ECO:0000313" key="3">
    <source>
        <dbReference type="Proteomes" id="UP000324308"/>
    </source>
</evidence>